<accession>A0A518BJL8</accession>
<keyword evidence="3" id="KW-1185">Reference proteome</keyword>
<keyword evidence="1" id="KW-1133">Transmembrane helix</keyword>
<gene>
    <name evidence="2" type="ORF">Pla133_22110</name>
</gene>
<dbReference type="PANTHER" id="PTHR31876:SF26">
    <property type="entry name" value="PROTEIN LIKE COV 2"/>
    <property type="match status" value="1"/>
</dbReference>
<evidence type="ECO:0000313" key="3">
    <source>
        <dbReference type="Proteomes" id="UP000316921"/>
    </source>
</evidence>
<reference evidence="2 3" key="1">
    <citation type="submission" date="2019-02" db="EMBL/GenBank/DDBJ databases">
        <title>Deep-cultivation of Planctomycetes and their phenomic and genomic characterization uncovers novel biology.</title>
        <authorList>
            <person name="Wiegand S."/>
            <person name="Jogler M."/>
            <person name="Boedeker C."/>
            <person name="Pinto D."/>
            <person name="Vollmers J."/>
            <person name="Rivas-Marin E."/>
            <person name="Kohn T."/>
            <person name="Peeters S.H."/>
            <person name="Heuer A."/>
            <person name="Rast P."/>
            <person name="Oberbeckmann S."/>
            <person name="Bunk B."/>
            <person name="Jeske O."/>
            <person name="Meyerdierks A."/>
            <person name="Storesund J.E."/>
            <person name="Kallscheuer N."/>
            <person name="Luecker S."/>
            <person name="Lage O.M."/>
            <person name="Pohl T."/>
            <person name="Merkel B.J."/>
            <person name="Hornburger P."/>
            <person name="Mueller R.-W."/>
            <person name="Bruemmer F."/>
            <person name="Labrenz M."/>
            <person name="Spormann A.M."/>
            <person name="Op den Camp H."/>
            <person name="Overmann J."/>
            <person name="Amann R."/>
            <person name="Jetten M.S.M."/>
            <person name="Mascher T."/>
            <person name="Medema M.H."/>
            <person name="Devos D.P."/>
            <person name="Kaster A.-K."/>
            <person name="Ovreas L."/>
            <person name="Rohde M."/>
            <person name="Galperin M.Y."/>
            <person name="Jogler C."/>
        </authorList>
    </citation>
    <scope>NUCLEOTIDE SEQUENCE [LARGE SCALE GENOMIC DNA]</scope>
    <source>
        <strain evidence="2 3">Pla133</strain>
    </source>
</reference>
<dbReference type="KEGG" id="pbap:Pla133_22110"/>
<evidence type="ECO:0000256" key="1">
    <source>
        <dbReference type="SAM" id="Phobius"/>
    </source>
</evidence>
<dbReference type="EMBL" id="CP036287">
    <property type="protein sequence ID" value="QDU67133.1"/>
    <property type="molecule type" value="Genomic_DNA"/>
</dbReference>
<dbReference type="PANTHER" id="PTHR31876">
    <property type="entry name" value="COV-LIKE PROTEIN 1"/>
    <property type="match status" value="1"/>
</dbReference>
<dbReference type="AlphaFoldDB" id="A0A518BJL8"/>
<dbReference type="Pfam" id="PF04367">
    <property type="entry name" value="DUF502"/>
    <property type="match status" value="1"/>
</dbReference>
<keyword evidence="1" id="KW-0812">Transmembrane</keyword>
<sequence>MKQLASYFARGLSTVLPAGLTLYLVWWLGSTVERLTKALLLLVLPEDWYRPGMGLVAGAALIVLIGALTHAWLMRVIGQALEGLVERTPIVKSVYGAIRDVLSMFSRAEGDEMQAVVAVEFDGAKLIGLVTRDPASDLLGDDGGADTIAVYLPMGYQIGGFMVVVPRSQVIALDMSVEDGLRIALTAGVKKRARTDRGDSVPSKP</sequence>
<keyword evidence="1" id="KW-0472">Membrane</keyword>
<organism evidence="2 3">
    <name type="scientific">Engelhardtia mirabilis</name>
    <dbReference type="NCBI Taxonomy" id="2528011"/>
    <lineage>
        <taxon>Bacteria</taxon>
        <taxon>Pseudomonadati</taxon>
        <taxon>Planctomycetota</taxon>
        <taxon>Planctomycetia</taxon>
        <taxon>Planctomycetia incertae sedis</taxon>
        <taxon>Engelhardtia</taxon>
    </lineage>
</organism>
<protein>
    <recommendedName>
        <fullName evidence="4">DUF502 domain-containing protein</fullName>
    </recommendedName>
</protein>
<proteinExistence type="predicted"/>
<dbReference type="Proteomes" id="UP000316921">
    <property type="component" value="Chromosome"/>
</dbReference>
<feature type="transmembrane region" description="Helical" evidence="1">
    <location>
        <begin position="48"/>
        <end position="73"/>
    </location>
</feature>
<evidence type="ECO:0000313" key="2">
    <source>
        <dbReference type="EMBL" id="QDU67133.1"/>
    </source>
</evidence>
<dbReference type="InterPro" id="IPR007462">
    <property type="entry name" value="COV1-like"/>
</dbReference>
<evidence type="ECO:0008006" key="4">
    <source>
        <dbReference type="Google" id="ProtNLM"/>
    </source>
</evidence>
<name>A0A518BJL8_9BACT</name>
<dbReference type="RefSeq" id="WP_145065033.1">
    <property type="nucleotide sequence ID" value="NZ_CP036287.1"/>
</dbReference>
<feature type="transmembrane region" description="Helical" evidence="1">
    <location>
        <begin position="7"/>
        <end position="28"/>
    </location>
</feature>